<keyword evidence="5" id="KW-0418">Kinase</keyword>
<organism evidence="10 11">
    <name type="scientific">Leptospira ryugenii</name>
    <dbReference type="NCBI Taxonomy" id="1917863"/>
    <lineage>
        <taxon>Bacteria</taxon>
        <taxon>Pseudomonadati</taxon>
        <taxon>Spirochaetota</taxon>
        <taxon>Spirochaetia</taxon>
        <taxon>Leptospirales</taxon>
        <taxon>Leptospiraceae</taxon>
        <taxon>Leptospira</taxon>
    </lineage>
</organism>
<dbReference type="InterPro" id="IPR000014">
    <property type="entry name" value="PAS"/>
</dbReference>
<feature type="domain" description="PAC" evidence="9">
    <location>
        <begin position="212"/>
        <end position="264"/>
    </location>
</feature>
<dbReference type="SUPFAM" id="SSF55785">
    <property type="entry name" value="PYP-like sensor domain (PAS domain)"/>
    <property type="match status" value="4"/>
</dbReference>
<feature type="domain" description="PAS" evidence="8">
    <location>
        <begin position="132"/>
        <end position="177"/>
    </location>
</feature>
<evidence type="ECO:0000256" key="1">
    <source>
        <dbReference type="ARBA" id="ARBA00000085"/>
    </source>
</evidence>
<evidence type="ECO:0000256" key="3">
    <source>
        <dbReference type="ARBA" id="ARBA00022553"/>
    </source>
</evidence>
<dbReference type="InterPro" id="IPR013656">
    <property type="entry name" value="PAS_4"/>
</dbReference>
<protein>
    <recommendedName>
        <fullName evidence="2">histidine kinase</fullName>
        <ecNumber evidence="2">2.7.13.3</ecNumber>
    </recommendedName>
</protein>
<evidence type="ECO:0000259" key="7">
    <source>
        <dbReference type="PROSITE" id="PS50109"/>
    </source>
</evidence>
<reference evidence="10 11" key="1">
    <citation type="submission" date="2018-02" db="EMBL/GenBank/DDBJ databases">
        <title>Novel Leptospira species isolated from soil and water in Japan.</title>
        <authorList>
            <person name="Nakao R."/>
            <person name="Masuzawa T."/>
        </authorList>
    </citation>
    <scope>NUCLEOTIDE SEQUENCE [LARGE SCALE GENOMIC DNA]</scope>
    <source>
        <strain evidence="10 11">YH101</strain>
    </source>
</reference>
<evidence type="ECO:0000256" key="4">
    <source>
        <dbReference type="ARBA" id="ARBA00022679"/>
    </source>
</evidence>
<dbReference type="InterPro" id="IPR035965">
    <property type="entry name" value="PAS-like_dom_sf"/>
</dbReference>
<dbReference type="Pfam" id="PF02518">
    <property type="entry name" value="HATPase_c"/>
    <property type="match status" value="1"/>
</dbReference>
<dbReference type="Pfam" id="PF13426">
    <property type="entry name" value="PAS_9"/>
    <property type="match status" value="1"/>
</dbReference>
<dbReference type="PROSITE" id="PS50113">
    <property type="entry name" value="PAC"/>
    <property type="match status" value="3"/>
</dbReference>
<feature type="domain" description="PAS" evidence="8">
    <location>
        <begin position="396"/>
        <end position="468"/>
    </location>
</feature>
<feature type="domain" description="Histidine kinase" evidence="7">
    <location>
        <begin position="829"/>
        <end position="1002"/>
    </location>
</feature>
<dbReference type="NCBIfam" id="TIGR00229">
    <property type="entry name" value="sensory_box"/>
    <property type="match status" value="4"/>
</dbReference>
<dbReference type="GO" id="GO:0000155">
    <property type="term" value="F:phosphorelay sensor kinase activity"/>
    <property type="evidence" value="ECO:0007669"/>
    <property type="project" value="InterPro"/>
</dbReference>
<dbReference type="PANTHER" id="PTHR43304:SF1">
    <property type="entry name" value="PAC DOMAIN-CONTAINING PROTEIN"/>
    <property type="match status" value="1"/>
</dbReference>
<keyword evidence="3" id="KW-0597">Phosphoprotein</keyword>
<dbReference type="InterPro" id="IPR001610">
    <property type="entry name" value="PAC"/>
</dbReference>
<feature type="domain" description="PAS" evidence="8">
    <location>
        <begin position="265"/>
        <end position="338"/>
    </location>
</feature>
<comment type="caution">
    <text evidence="10">The sequence shown here is derived from an EMBL/GenBank/DDBJ whole genome shotgun (WGS) entry which is preliminary data.</text>
</comment>
<comment type="catalytic activity">
    <reaction evidence="1">
        <text>ATP + protein L-histidine = ADP + protein N-phospho-L-histidine.</text>
        <dbReference type="EC" id="2.7.13.3"/>
    </reaction>
</comment>
<dbReference type="PANTHER" id="PTHR43304">
    <property type="entry name" value="PHYTOCHROME-LIKE PROTEIN CPH1"/>
    <property type="match status" value="1"/>
</dbReference>
<dbReference type="Gene3D" id="1.10.287.130">
    <property type="match status" value="1"/>
</dbReference>
<feature type="coiled-coil region" evidence="6">
    <location>
        <begin position="642"/>
        <end position="679"/>
    </location>
</feature>
<evidence type="ECO:0000259" key="9">
    <source>
        <dbReference type="PROSITE" id="PS50113"/>
    </source>
</evidence>
<evidence type="ECO:0000259" key="8">
    <source>
        <dbReference type="PROSITE" id="PS50112"/>
    </source>
</evidence>
<gene>
    <name evidence="10" type="ORF">LPTSP4_01660</name>
</gene>
<dbReference type="EMBL" id="BFBB01000002">
    <property type="protein sequence ID" value="GBF48666.1"/>
    <property type="molecule type" value="Genomic_DNA"/>
</dbReference>
<dbReference type="InterPro" id="IPR013655">
    <property type="entry name" value="PAS_fold_3"/>
</dbReference>
<dbReference type="AlphaFoldDB" id="A0A2P2DVL1"/>
<dbReference type="SMART" id="SM00091">
    <property type="entry name" value="PAS"/>
    <property type="match status" value="4"/>
</dbReference>
<evidence type="ECO:0000256" key="5">
    <source>
        <dbReference type="ARBA" id="ARBA00022777"/>
    </source>
</evidence>
<dbReference type="InterPro" id="IPR036890">
    <property type="entry name" value="HATPase_C_sf"/>
</dbReference>
<dbReference type="Gene3D" id="3.30.450.20">
    <property type="entry name" value="PAS domain"/>
    <property type="match status" value="4"/>
</dbReference>
<dbReference type="PROSITE" id="PS50112">
    <property type="entry name" value="PAS"/>
    <property type="match status" value="3"/>
</dbReference>
<dbReference type="SUPFAM" id="SSF55874">
    <property type="entry name" value="ATPase domain of HSP90 chaperone/DNA topoisomerase II/histidine kinase"/>
    <property type="match status" value="1"/>
</dbReference>
<dbReference type="InterPro" id="IPR052162">
    <property type="entry name" value="Sensor_kinase/Photoreceptor"/>
</dbReference>
<dbReference type="Gene3D" id="3.30.565.10">
    <property type="entry name" value="Histidine kinase-like ATPase, C-terminal domain"/>
    <property type="match status" value="1"/>
</dbReference>
<dbReference type="SMART" id="SM00086">
    <property type="entry name" value="PAC"/>
    <property type="match status" value="4"/>
</dbReference>
<evidence type="ECO:0000313" key="10">
    <source>
        <dbReference type="EMBL" id="GBF48666.1"/>
    </source>
</evidence>
<keyword evidence="4" id="KW-0808">Transferase</keyword>
<name>A0A2P2DVL1_9LEPT</name>
<dbReference type="PROSITE" id="PS50109">
    <property type="entry name" value="HIS_KIN"/>
    <property type="match status" value="1"/>
</dbReference>
<evidence type="ECO:0000256" key="2">
    <source>
        <dbReference type="ARBA" id="ARBA00012438"/>
    </source>
</evidence>
<accession>A0A2P2DVL1</accession>
<dbReference type="PRINTS" id="PR00344">
    <property type="entry name" value="BCTRLSENSOR"/>
</dbReference>
<dbReference type="Proteomes" id="UP000245133">
    <property type="component" value="Unassembled WGS sequence"/>
</dbReference>
<keyword evidence="6" id="KW-0175">Coiled coil</keyword>
<proteinExistence type="predicted"/>
<dbReference type="Pfam" id="PF08448">
    <property type="entry name" value="PAS_4"/>
    <property type="match status" value="1"/>
</dbReference>
<evidence type="ECO:0000313" key="11">
    <source>
        <dbReference type="Proteomes" id="UP000245133"/>
    </source>
</evidence>
<dbReference type="EC" id="2.7.13.3" evidence="2"/>
<feature type="domain" description="PAC" evidence="9">
    <location>
        <begin position="474"/>
        <end position="526"/>
    </location>
</feature>
<dbReference type="OrthoDB" id="341718at2"/>
<dbReference type="InterPro" id="IPR005467">
    <property type="entry name" value="His_kinase_dom"/>
</dbReference>
<dbReference type="Gene3D" id="2.10.70.100">
    <property type="match status" value="1"/>
</dbReference>
<dbReference type="InterPro" id="IPR003594">
    <property type="entry name" value="HATPase_dom"/>
</dbReference>
<dbReference type="InterPro" id="IPR003661">
    <property type="entry name" value="HisK_dim/P_dom"/>
</dbReference>
<dbReference type="Pfam" id="PF08447">
    <property type="entry name" value="PAS_3"/>
    <property type="match status" value="2"/>
</dbReference>
<evidence type="ECO:0000256" key="6">
    <source>
        <dbReference type="SAM" id="Coils"/>
    </source>
</evidence>
<dbReference type="RefSeq" id="WP_108972738.1">
    <property type="nucleotide sequence ID" value="NZ_BFBB01000002.1"/>
</dbReference>
<dbReference type="CDD" id="cd00082">
    <property type="entry name" value="HisKA"/>
    <property type="match status" value="1"/>
</dbReference>
<dbReference type="CDD" id="cd00130">
    <property type="entry name" value="PAS"/>
    <property type="match status" value="4"/>
</dbReference>
<dbReference type="SMART" id="SM00387">
    <property type="entry name" value="HATPase_c"/>
    <property type="match status" value="1"/>
</dbReference>
<sequence length="1004" mass="116931">MEAEPQKNLSFESFVINLSYSFSQFIEGNFQIFLSNQLNLLAKFLHATRAEIQFTNQRFPSISVGQFIETPNSLFRIVEEIKIKDKLVGEIIVFFQKEKDNFQEEHRAMRALAEMTSIQIVRRDIKQELRDERDLLNSIMESSPAAITVLDPSGNIIYANKASESILGISTDLITKRKYNAPQWRHTAIDGGPWPEEKHPFVIVSKTKAPVSDIRHAIIDAKGVVRYLSVSGSPILDDKKEIKYLVFIVTEISESIRRDKELAESEFKYRTIAENTQSIIYDISLVTGEVHWEGPIEEVLGYSQGEYSAFNLDAAYQFVHPEDRDRVVHYYENAIYSQKQSQLQIEYRYRTKSGNYLHMEDSSIIIYNINGEAIRAIGAMVNRTEKIQQEQKILERERNLRLAMDVSRLGFWKWDVHKNHIEWSPRVYEIYDLSEEEFQGSIDVMLSRIHPEDRESAYAPIEEMLKSKTNNRDYFFQYRIFDRQNRIRWVEGMGQFEFGPDNSPISLLGMVGDITERKRSEEALLASEKRFQSFYQFTKEAILIFRERDLKVVDVNQAFLHLFQYEKQDIFSIHFRRLISIRSFSEIQSLALDEEGKKSLEVVALKKGGSPFSAQVTAKRYRDQDENFIVFNIIDLSFLREVEELKKINEEILSRNRIIENQKMELQHAFDDLKKTQSQLIQSEKMALLGQLLAGIAHEINNPIGAIKASNLNLKEWKYKYQKCFEEFLKLKPQLTEEELNVFSNLREEAVLFGDFFTGLLDAKLKKQNLEYLLSQGIPQNMAKRISFDFVEMGLSDVSKFPIDFFKSKHIISLMDFIMWEVIYQRNTKTISTAIDRVSKILYALKNYSHFEKSERKELISIHDNLEIVFTIYQNHFKKGVELVKNYQEIPPIWCYPDDLLHIWSNLIFNSFQAMKFSGSIQVSTFVNNGYVFVSIIDNGPGILPEHLPKIFDPFFTTKKLGEGTGLGLDIVRKVVEKHKGRIQVFSEPGRTEFQISLPISDQV</sequence>
<dbReference type="InterPro" id="IPR004358">
    <property type="entry name" value="Sig_transdc_His_kin-like_C"/>
</dbReference>
<keyword evidence="11" id="KW-1185">Reference proteome</keyword>
<dbReference type="InterPro" id="IPR000700">
    <property type="entry name" value="PAS-assoc_C"/>
</dbReference>
<feature type="domain" description="PAC" evidence="9">
    <location>
        <begin position="343"/>
        <end position="395"/>
    </location>
</feature>